<evidence type="ECO:0000256" key="2">
    <source>
        <dbReference type="SAM" id="SignalP"/>
    </source>
</evidence>
<dbReference type="SMART" id="SM00060">
    <property type="entry name" value="FN3"/>
    <property type="match status" value="2"/>
</dbReference>
<evidence type="ECO:0000313" key="4">
    <source>
        <dbReference type="EMBL" id="CAK7235620.1"/>
    </source>
</evidence>
<feature type="domain" description="Fibronectin type-III" evidence="3">
    <location>
        <begin position="579"/>
        <end position="671"/>
    </location>
</feature>
<evidence type="ECO:0000313" key="5">
    <source>
        <dbReference type="Proteomes" id="UP001642406"/>
    </source>
</evidence>
<name>A0ABP0CVR2_9PEZI</name>
<dbReference type="CDD" id="cd00063">
    <property type="entry name" value="FN3"/>
    <property type="match status" value="1"/>
</dbReference>
<keyword evidence="2" id="KW-0732">Signal</keyword>
<dbReference type="PANTHER" id="PTHR30383">
    <property type="entry name" value="THIOESTERASE 1/PROTEASE 1/LYSOPHOSPHOLIPASE L1"/>
    <property type="match status" value="1"/>
</dbReference>
<dbReference type="PANTHER" id="PTHR30383:SF19">
    <property type="entry name" value="FIBRONECTIN TYPE-III DOMAIN-CONTAINING PROTEIN"/>
    <property type="match status" value="1"/>
</dbReference>
<comment type="caution">
    <text evidence="4">The sequence shown here is derived from an EMBL/GenBank/DDBJ whole genome shotgun (WGS) entry which is preliminary data.</text>
</comment>
<dbReference type="EMBL" id="CAWUHC010000144">
    <property type="protein sequence ID" value="CAK7235620.1"/>
    <property type="molecule type" value="Genomic_DNA"/>
</dbReference>
<dbReference type="SUPFAM" id="SSF49265">
    <property type="entry name" value="Fibronectin type III"/>
    <property type="match status" value="2"/>
</dbReference>
<feature type="signal peptide" evidence="2">
    <location>
        <begin position="1"/>
        <end position="16"/>
    </location>
</feature>
<dbReference type="CDD" id="cd01833">
    <property type="entry name" value="XynB_like"/>
    <property type="match status" value="1"/>
</dbReference>
<feature type="domain" description="Fibronectin type-III" evidence="3">
    <location>
        <begin position="780"/>
        <end position="869"/>
    </location>
</feature>
<dbReference type="InterPro" id="IPR001087">
    <property type="entry name" value="GDSL"/>
</dbReference>
<dbReference type="InterPro" id="IPR036514">
    <property type="entry name" value="SGNH_hydro_sf"/>
</dbReference>
<dbReference type="Gene3D" id="3.40.50.1110">
    <property type="entry name" value="SGNH hydrolase"/>
    <property type="match status" value="1"/>
</dbReference>
<accession>A0ABP0CVR2</accession>
<keyword evidence="5" id="KW-1185">Reference proteome</keyword>
<dbReference type="InterPro" id="IPR051532">
    <property type="entry name" value="Ester_Hydrolysis_Enzymes"/>
</dbReference>
<feature type="region of interest" description="Disordered" evidence="1">
    <location>
        <begin position="893"/>
        <end position="928"/>
    </location>
</feature>
<dbReference type="InterPro" id="IPR003961">
    <property type="entry name" value="FN3_dom"/>
</dbReference>
<dbReference type="InterPro" id="IPR013783">
    <property type="entry name" value="Ig-like_fold"/>
</dbReference>
<gene>
    <name evidence="4" type="ORF">SBRCBS47491_009356</name>
</gene>
<evidence type="ECO:0000259" key="3">
    <source>
        <dbReference type="PROSITE" id="PS50853"/>
    </source>
</evidence>
<reference evidence="4 5" key="1">
    <citation type="submission" date="2024-01" db="EMBL/GenBank/DDBJ databases">
        <authorList>
            <person name="Allen C."/>
            <person name="Tagirdzhanova G."/>
        </authorList>
    </citation>
    <scope>NUCLEOTIDE SEQUENCE [LARGE SCALE GENOMIC DNA]</scope>
</reference>
<dbReference type="Gene3D" id="2.60.40.10">
    <property type="entry name" value="Immunoglobulins"/>
    <property type="match status" value="1"/>
</dbReference>
<feature type="compositionally biased region" description="Polar residues" evidence="1">
    <location>
        <begin position="22"/>
        <end position="56"/>
    </location>
</feature>
<proteinExistence type="predicted"/>
<sequence>MRWLRLLVGALGAVHALPQAVSKSASSPGSYNDTLANNSTAHRPSNGTNSTRSTLPESGGGSIAITDPVRLAYFQKKHAEVVKGFQEGRAMPLYHFLDLVDLSELSDGPDPVDKRQVLPIIAGFFVILELLTDIGDLTSVLLQIANQIAALFMQSNIVWWSTTTRCRVHFQTQGGSNEDFYVINKGSNTHIFESKENIGWSNFDEAPHVFYYDTADTVGVYSVQMTATDTHAYYNYTEKCYIQGLCNPQYIFFHDGYHLILNTWQTQGVESKCQYSNGGDCGGICSSGVLNQFESGGVVWGGDCGVPCYDEAGDLPKIINQAPKIMVVGDSISHGMQDDWTWRYRTWSWLKKFGFEATFVGPYTGTHGTPGLASSEPMAPPLPGEEALNFQVEGGYNSGVDSAFTSSGHASYWGRQATQMAPLIHDWVDRFQPDYLLILLGFNDLGWFAQGPEGLIGQMGLLVENAREAKADIKLLVGNVVQRLFIDGRQDLVDNTNTYNALLKSTLPNWYRGESPIAYVDVAAQYGCSPDNCPDGYDGLHPDVLGEHHIAKAFCDRLVDSFGFLADYYQIPASLDGRPVSTPTNVKAVSYPEGIFTTWDSMVNNRGYRVRTRVAGAADWWSDGLVFPNTWGSWLSWILPGQKWEMQVATHGDGDTLSDWSASVFVTANPATAPGPSTIVDYPVGNDGIQVLWSPVTGYDVHCYGVLVWDRDTPNAFLGAYATQDTLLQIPGLKSGHRYNIWVATYINLNPGSLTSFAVTPGGLPAPGADVIVGGGVPEPPSAVSYVPIDGTTLTLSWPAVANAAGYTIYMKSVSGGGNLQVIGSTTATSQGIAFVFPGIWTYQFCVGSYNGLYQSGPVTAKCVTPVVCCGYTEAAAAVHGPAAAVYKNTSSSSSASSSSSTPSLPSPSLITAASDTSSGSLSSSGRPSVFDSSMASDSNSTINATLLTVDPLVGQLYSMYTQALATVLQNGTTLNLTFAAPDTVIRLF</sequence>
<dbReference type="InterPro" id="IPR036116">
    <property type="entry name" value="FN3_sf"/>
</dbReference>
<dbReference type="PROSITE" id="PS50853">
    <property type="entry name" value="FN3"/>
    <property type="match status" value="2"/>
</dbReference>
<dbReference type="SUPFAM" id="SSF52266">
    <property type="entry name" value="SGNH hydrolase"/>
    <property type="match status" value="1"/>
</dbReference>
<organism evidence="4 5">
    <name type="scientific">Sporothrix bragantina</name>
    <dbReference type="NCBI Taxonomy" id="671064"/>
    <lineage>
        <taxon>Eukaryota</taxon>
        <taxon>Fungi</taxon>
        <taxon>Dikarya</taxon>
        <taxon>Ascomycota</taxon>
        <taxon>Pezizomycotina</taxon>
        <taxon>Sordariomycetes</taxon>
        <taxon>Sordariomycetidae</taxon>
        <taxon>Ophiostomatales</taxon>
        <taxon>Ophiostomataceae</taxon>
        <taxon>Sporothrix</taxon>
    </lineage>
</organism>
<evidence type="ECO:0000256" key="1">
    <source>
        <dbReference type="SAM" id="MobiDB-lite"/>
    </source>
</evidence>
<protein>
    <recommendedName>
        <fullName evidence="3">Fibronectin type-III domain-containing protein</fullName>
    </recommendedName>
</protein>
<feature type="chain" id="PRO_5045980787" description="Fibronectin type-III domain-containing protein" evidence="2">
    <location>
        <begin position="17"/>
        <end position="989"/>
    </location>
</feature>
<feature type="region of interest" description="Disordered" evidence="1">
    <location>
        <begin position="22"/>
        <end position="62"/>
    </location>
</feature>
<dbReference type="Proteomes" id="UP001642406">
    <property type="component" value="Unassembled WGS sequence"/>
</dbReference>
<dbReference type="Pfam" id="PF00657">
    <property type="entry name" value="Lipase_GDSL"/>
    <property type="match status" value="1"/>
</dbReference>